<comment type="similarity">
    <text evidence="8">Belongs to the PPP phosphatase family.</text>
</comment>
<dbReference type="PROSITE" id="PS00125">
    <property type="entry name" value="SER_THR_PHOSPHATASE"/>
    <property type="match status" value="1"/>
</dbReference>
<dbReference type="InterPro" id="IPR029052">
    <property type="entry name" value="Metallo-depent_PP-like"/>
</dbReference>
<dbReference type="EMBL" id="MLAK01001363">
    <property type="protein sequence ID" value="OHS93933.1"/>
    <property type="molecule type" value="Genomic_DNA"/>
</dbReference>
<keyword evidence="2" id="KW-0479">Metal-binding</keyword>
<dbReference type="InterPro" id="IPR050341">
    <property type="entry name" value="PP1_catalytic_subunit"/>
</dbReference>
<dbReference type="SMART" id="SM00156">
    <property type="entry name" value="PP2Ac"/>
    <property type="match status" value="1"/>
</dbReference>
<dbReference type="InterPro" id="IPR006186">
    <property type="entry name" value="Ser/Thr-sp_prot-phosphatase"/>
</dbReference>
<dbReference type="EC" id="3.1.3.16" evidence="8"/>
<comment type="catalytic activity">
    <reaction evidence="7 8">
        <text>O-phospho-L-threonyl-[protein] + H2O = L-threonyl-[protein] + phosphate</text>
        <dbReference type="Rhea" id="RHEA:47004"/>
        <dbReference type="Rhea" id="RHEA-COMP:11060"/>
        <dbReference type="Rhea" id="RHEA-COMP:11605"/>
        <dbReference type="ChEBI" id="CHEBI:15377"/>
        <dbReference type="ChEBI" id="CHEBI:30013"/>
        <dbReference type="ChEBI" id="CHEBI:43474"/>
        <dbReference type="ChEBI" id="CHEBI:61977"/>
        <dbReference type="EC" id="3.1.3.16"/>
    </reaction>
</comment>
<dbReference type="Gene3D" id="3.60.21.10">
    <property type="match status" value="1"/>
</dbReference>
<dbReference type="PANTHER" id="PTHR11668:SF300">
    <property type="entry name" value="SERINE_THREONINE-PROTEIN PHOSPHATASE"/>
    <property type="match status" value="1"/>
</dbReference>
<evidence type="ECO:0000256" key="1">
    <source>
        <dbReference type="ARBA" id="ARBA00001936"/>
    </source>
</evidence>
<evidence type="ECO:0000256" key="4">
    <source>
        <dbReference type="ARBA" id="ARBA00022912"/>
    </source>
</evidence>
<keyword evidence="12" id="KW-1185">Reference proteome</keyword>
<comment type="caution">
    <text evidence="11">The sequence shown here is derived from an EMBL/GenBank/DDBJ whole genome shotgun (WGS) entry which is preliminary data.</text>
</comment>
<dbReference type="PRINTS" id="PR00114">
    <property type="entry name" value="STPHPHTASE"/>
</dbReference>
<dbReference type="GO" id="GO:0005634">
    <property type="term" value="C:nucleus"/>
    <property type="evidence" value="ECO:0007669"/>
    <property type="project" value="TreeGrafter"/>
</dbReference>
<dbReference type="RefSeq" id="XP_068347070.1">
    <property type="nucleotide sequence ID" value="XM_068512889.1"/>
</dbReference>
<evidence type="ECO:0000256" key="6">
    <source>
        <dbReference type="ARBA" id="ARBA00047761"/>
    </source>
</evidence>
<feature type="region of interest" description="Disordered" evidence="9">
    <location>
        <begin position="323"/>
        <end position="352"/>
    </location>
</feature>
<accession>A0A1J4J945</accession>
<keyword evidence="4" id="KW-0904">Protein phosphatase</keyword>
<dbReference type="SUPFAM" id="SSF56300">
    <property type="entry name" value="Metallo-dependent phosphatases"/>
    <property type="match status" value="1"/>
</dbReference>
<evidence type="ECO:0000313" key="11">
    <source>
        <dbReference type="EMBL" id="OHS93933.1"/>
    </source>
</evidence>
<dbReference type="Pfam" id="PF00149">
    <property type="entry name" value="Metallophos"/>
    <property type="match status" value="1"/>
</dbReference>
<dbReference type="AlphaFoldDB" id="A0A1J4J945"/>
<dbReference type="GO" id="GO:0005737">
    <property type="term" value="C:cytoplasm"/>
    <property type="evidence" value="ECO:0007669"/>
    <property type="project" value="TreeGrafter"/>
</dbReference>
<dbReference type="GO" id="GO:0046872">
    <property type="term" value="F:metal ion binding"/>
    <property type="evidence" value="ECO:0007669"/>
    <property type="project" value="UniProtKB-KW"/>
</dbReference>
<evidence type="ECO:0000256" key="2">
    <source>
        <dbReference type="ARBA" id="ARBA00022723"/>
    </source>
</evidence>
<dbReference type="GO" id="GO:0004722">
    <property type="term" value="F:protein serine/threonine phosphatase activity"/>
    <property type="evidence" value="ECO:0007669"/>
    <property type="project" value="UniProtKB-EC"/>
</dbReference>
<reference evidence="11" key="1">
    <citation type="submission" date="2016-10" db="EMBL/GenBank/DDBJ databases">
        <authorList>
            <person name="Benchimol M."/>
            <person name="Almeida L.G."/>
            <person name="Vasconcelos A.T."/>
            <person name="Perreira-Neves A."/>
            <person name="Rosa I.A."/>
            <person name="Tasca T."/>
            <person name="Bogo M.R."/>
            <person name="de Souza W."/>
        </authorList>
    </citation>
    <scope>NUCLEOTIDE SEQUENCE [LARGE SCALE GENOMIC DNA]</scope>
    <source>
        <strain evidence="11">K</strain>
    </source>
</reference>
<feature type="domain" description="Serine/threonine specific protein phosphatases" evidence="10">
    <location>
        <begin position="115"/>
        <end position="120"/>
    </location>
</feature>
<keyword evidence="3 8" id="KW-0378">Hydrolase</keyword>
<name>A0A1J4J945_9EUKA</name>
<evidence type="ECO:0000256" key="9">
    <source>
        <dbReference type="SAM" id="MobiDB-lite"/>
    </source>
</evidence>
<comment type="catalytic activity">
    <reaction evidence="6">
        <text>O-phospho-L-seryl-[protein] + H2O = L-seryl-[protein] + phosphate</text>
        <dbReference type="Rhea" id="RHEA:20629"/>
        <dbReference type="Rhea" id="RHEA-COMP:9863"/>
        <dbReference type="Rhea" id="RHEA-COMP:11604"/>
        <dbReference type="ChEBI" id="CHEBI:15377"/>
        <dbReference type="ChEBI" id="CHEBI:29999"/>
        <dbReference type="ChEBI" id="CHEBI:43474"/>
        <dbReference type="ChEBI" id="CHEBI:83421"/>
        <dbReference type="EC" id="3.1.3.16"/>
    </reaction>
</comment>
<gene>
    <name evidence="11" type="ORF">TRFO_39883</name>
</gene>
<keyword evidence="5" id="KW-0464">Manganese</keyword>
<dbReference type="VEuPathDB" id="TrichDB:TRFO_39883"/>
<organism evidence="11 12">
    <name type="scientific">Tritrichomonas foetus</name>
    <dbReference type="NCBI Taxonomy" id="1144522"/>
    <lineage>
        <taxon>Eukaryota</taxon>
        <taxon>Metamonada</taxon>
        <taxon>Parabasalia</taxon>
        <taxon>Tritrichomonadida</taxon>
        <taxon>Tritrichomonadidae</taxon>
        <taxon>Tritrichomonas</taxon>
    </lineage>
</organism>
<sequence>MLTHKRLDEIIDEAMNGNSKNAGFTPELVHQICNDAREEFLAEDSLLRIQAPINICGDLHGHFADLIKALKVGGTPPMHKWLFLGDYVDRGNQGLEIVCLLFSLKLRYPNQIFLLRGNHETEEISGNFGFLEECRLKMNKNVWTAIDNVFDTLPIGALINTKIFCIHGGISPHLKDVNQIDNFDRPIKVPKNGLLTDLLWSDPDSSHQKFGDSPRGNTVTWGPKVANKFMTKNGLKMIVRGHQIAEAGYDYPFYPEKNVVTLFTSSSKLGKNPIDAAIMRVNPNLTVSFTILPVEIPQNRIPRRSSALNLPLETKSSISSSQYNFSAVPRSNNPRMSLSRSRRCSGSFHSLRPTLPTAPLKVRPLLNDE</sequence>
<evidence type="ECO:0000256" key="5">
    <source>
        <dbReference type="ARBA" id="ARBA00023211"/>
    </source>
</evidence>
<protein>
    <recommendedName>
        <fullName evidence="8">Serine/threonine-protein phosphatase</fullName>
        <ecNumber evidence="8">3.1.3.16</ecNumber>
    </recommendedName>
</protein>
<dbReference type="GeneID" id="94847593"/>
<evidence type="ECO:0000256" key="7">
    <source>
        <dbReference type="ARBA" id="ARBA00048336"/>
    </source>
</evidence>
<dbReference type="Proteomes" id="UP000179807">
    <property type="component" value="Unassembled WGS sequence"/>
</dbReference>
<evidence type="ECO:0000259" key="10">
    <source>
        <dbReference type="PROSITE" id="PS00125"/>
    </source>
</evidence>
<evidence type="ECO:0000256" key="8">
    <source>
        <dbReference type="RuleBase" id="RU004273"/>
    </source>
</evidence>
<evidence type="ECO:0000313" key="12">
    <source>
        <dbReference type="Proteomes" id="UP000179807"/>
    </source>
</evidence>
<feature type="compositionally biased region" description="Polar residues" evidence="9">
    <location>
        <begin position="323"/>
        <end position="339"/>
    </location>
</feature>
<evidence type="ECO:0000256" key="3">
    <source>
        <dbReference type="ARBA" id="ARBA00022801"/>
    </source>
</evidence>
<proteinExistence type="inferred from homology"/>
<comment type="cofactor">
    <cofactor evidence="1">
        <name>Mn(2+)</name>
        <dbReference type="ChEBI" id="CHEBI:29035"/>
    </cofactor>
</comment>
<dbReference type="PANTHER" id="PTHR11668">
    <property type="entry name" value="SERINE/THREONINE PROTEIN PHOSPHATASE"/>
    <property type="match status" value="1"/>
</dbReference>
<dbReference type="InterPro" id="IPR004843">
    <property type="entry name" value="Calcineurin-like_PHP"/>
</dbReference>